<accession>A0ABW1L6R3</accession>
<dbReference type="RefSeq" id="WP_377733016.1">
    <property type="nucleotide sequence ID" value="NZ_JBHSRI010000005.1"/>
</dbReference>
<feature type="transmembrane region" description="Helical" evidence="8">
    <location>
        <begin position="124"/>
        <end position="141"/>
    </location>
</feature>
<dbReference type="Gene3D" id="1.20.1740.10">
    <property type="entry name" value="Amino acid/polyamine transporter I"/>
    <property type="match status" value="1"/>
</dbReference>
<keyword evidence="10" id="KW-1185">Reference proteome</keyword>
<dbReference type="NCBIfam" id="TIGR00912">
    <property type="entry name" value="2A0309"/>
    <property type="match status" value="1"/>
</dbReference>
<feature type="transmembrane region" description="Helical" evidence="8">
    <location>
        <begin position="21"/>
        <end position="42"/>
    </location>
</feature>
<evidence type="ECO:0000313" key="10">
    <source>
        <dbReference type="Proteomes" id="UP001596170"/>
    </source>
</evidence>
<protein>
    <submittedName>
        <fullName evidence="9">GerAB/ArcD/ProY family transporter</fullName>
    </submittedName>
</protein>
<dbReference type="InterPro" id="IPR004761">
    <property type="entry name" value="Spore_GerAB"/>
</dbReference>
<feature type="transmembrane region" description="Helical" evidence="8">
    <location>
        <begin position="312"/>
        <end position="328"/>
    </location>
</feature>
<evidence type="ECO:0000256" key="4">
    <source>
        <dbReference type="ARBA" id="ARBA00022544"/>
    </source>
</evidence>
<dbReference type="PANTHER" id="PTHR34975">
    <property type="entry name" value="SPORE GERMINATION PROTEIN A2"/>
    <property type="match status" value="1"/>
</dbReference>
<organism evidence="9 10">
    <name type="scientific">Paenisporosarcina macmurdoensis</name>
    <dbReference type="NCBI Taxonomy" id="212659"/>
    <lineage>
        <taxon>Bacteria</taxon>
        <taxon>Bacillati</taxon>
        <taxon>Bacillota</taxon>
        <taxon>Bacilli</taxon>
        <taxon>Bacillales</taxon>
        <taxon>Caryophanaceae</taxon>
        <taxon>Paenisporosarcina</taxon>
    </lineage>
</organism>
<comment type="caution">
    <text evidence="9">The sequence shown here is derived from an EMBL/GenBank/DDBJ whole genome shotgun (WGS) entry which is preliminary data.</text>
</comment>
<name>A0ABW1L6R3_9BACL</name>
<evidence type="ECO:0000256" key="6">
    <source>
        <dbReference type="ARBA" id="ARBA00022989"/>
    </source>
</evidence>
<dbReference type="Proteomes" id="UP001596170">
    <property type="component" value="Unassembled WGS sequence"/>
</dbReference>
<dbReference type="PANTHER" id="PTHR34975:SF2">
    <property type="entry name" value="SPORE GERMINATION PROTEIN A2"/>
    <property type="match status" value="1"/>
</dbReference>
<evidence type="ECO:0000256" key="5">
    <source>
        <dbReference type="ARBA" id="ARBA00022692"/>
    </source>
</evidence>
<dbReference type="Pfam" id="PF03845">
    <property type="entry name" value="Spore_permease"/>
    <property type="match status" value="1"/>
</dbReference>
<feature type="transmembrane region" description="Helical" evidence="8">
    <location>
        <begin position="225"/>
        <end position="246"/>
    </location>
</feature>
<reference evidence="10" key="1">
    <citation type="journal article" date="2019" name="Int. J. Syst. Evol. Microbiol.">
        <title>The Global Catalogue of Microorganisms (GCM) 10K type strain sequencing project: providing services to taxonomists for standard genome sequencing and annotation.</title>
        <authorList>
            <consortium name="The Broad Institute Genomics Platform"/>
            <consortium name="The Broad Institute Genome Sequencing Center for Infectious Disease"/>
            <person name="Wu L."/>
            <person name="Ma J."/>
        </authorList>
    </citation>
    <scope>NUCLEOTIDE SEQUENCE [LARGE SCALE GENOMIC DNA]</scope>
    <source>
        <strain evidence="10">CCUG 54527</strain>
    </source>
</reference>
<evidence type="ECO:0000313" key="9">
    <source>
        <dbReference type="EMBL" id="MFC6038916.1"/>
    </source>
</evidence>
<feature type="transmembrane region" description="Helical" evidence="8">
    <location>
        <begin position="340"/>
        <end position="363"/>
    </location>
</feature>
<evidence type="ECO:0000256" key="1">
    <source>
        <dbReference type="ARBA" id="ARBA00004141"/>
    </source>
</evidence>
<keyword evidence="7 8" id="KW-0472">Membrane</keyword>
<feature type="transmembrane region" description="Helical" evidence="8">
    <location>
        <begin position="48"/>
        <end position="69"/>
    </location>
</feature>
<keyword evidence="5 8" id="KW-0812">Transmembrane</keyword>
<feature type="transmembrane region" description="Helical" evidence="8">
    <location>
        <begin position="153"/>
        <end position="176"/>
    </location>
</feature>
<sequence>METREVKSSSPSSISVGQLAFFILQTQIGVGILSLPFAVFNVSKGDAWISILLAGFLAQVMIVVIWVLCRRFPGATFFEFIPTILGKIGGTILSFTYIVYFIAVASLILTLSTNIIKSWALPTTPSWIIMVIIIICSIYLVKENLRIIARYHMLISFFFIILIFVFLGVLEYLNVLYIMPVGSTGIVSILKGSKEAIIAMLGFELLLVLYPLTQGKDKKQVKAVSLANLGVTILYTFITISTLMFFSPEELKFVPEPVLYLLKALEYTVLERLDLIIISIWIITVSTSFMSYLYIASYGMTKILHLKHHRKVVPFLGAICLGISLIPGDEETKIEAWSKYMGHAGLVFAIIIPSLLLLLAILFRIKDRGEKS</sequence>
<feature type="transmembrane region" description="Helical" evidence="8">
    <location>
        <begin position="275"/>
        <end position="300"/>
    </location>
</feature>
<evidence type="ECO:0000256" key="2">
    <source>
        <dbReference type="ARBA" id="ARBA00007998"/>
    </source>
</evidence>
<feature type="transmembrane region" description="Helical" evidence="8">
    <location>
        <begin position="90"/>
        <end position="112"/>
    </location>
</feature>
<evidence type="ECO:0000256" key="3">
    <source>
        <dbReference type="ARBA" id="ARBA00022448"/>
    </source>
</evidence>
<keyword evidence="3" id="KW-0813">Transport</keyword>
<gene>
    <name evidence="9" type="ORF">ACFPYN_05545</name>
</gene>
<comment type="similarity">
    <text evidence="2">Belongs to the amino acid-polyamine-organocation (APC) superfamily. Spore germination protein (SGP) (TC 2.A.3.9) family.</text>
</comment>
<keyword evidence="4" id="KW-0309">Germination</keyword>
<comment type="subcellular location">
    <subcellularLocation>
        <location evidence="1">Membrane</location>
        <topology evidence="1">Multi-pass membrane protein</topology>
    </subcellularLocation>
</comment>
<proteinExistence type="inferred from homology"/>
<feature type="transmembrane region" description="Helical" evidence="8">
    <location>
        <begin position="196"/>
        <end position="213"/>
    </location>
</feature>
<evidence type="ECO:0000256" key="7">
    <source>
        <dbReference type="ARBA" id="ARBA00023136"/>
    </source>
</evidence>
<dbReference type="EMBL" id="JBHSRI010000005">
    <property type="protein sequence ID" value="MFC6038916.1"/>
    <property type="molecule type" value="Genomic_DNA"/>
</dbReference>
<keyword evidence="6 8" id="KW-1133">Transmembrane helix</keyword>
<evidence type="ECO:0000256" key="8">
    <source>
        <dbReference type="SAM" id="Phobius"/>
    </source>
</evidence>